<sequence length="118" mass="13221">MNVGPSSSSVEFELAELIVAPSSSSVKVCARRNDYRSIFLVSRVRAQNCIIGPASSSVELARGKNECWFVFLVKFAEKQLSFYSKWPVFLVKFAEKCEFCSKCPSSSSSLPKISRFYL</sequence>
<evidence type="ECO:0000313" key="1">
    <source>
        <dbReference type="EMBL" id="ADL16676.1"/>
    </source>
</evidence>
<proteinExistence type="predicted"/>
<protein>
    <submittedName>
        <fullName evidence="1">AbHVp056c</fullName>
    </submittedName>
</protein>
<accession>E2IVA5</accession>
<gene>
    <name evidence="1" type="ORF">AbHVp056c</name>
</gene>
<organism evidence="1">
    <name type="scientific">Abalone herpesvirus Victoria/AUS/2007</name>
    <dbReference type="NCBI Taxonomy" id="860344"/>
    <lineage>
        <taxon>Viruses</taxon>
        <taxon>Duplodnaviria</taxon>
        <taxon>Heunggongvirae</taxon>
        <taxon>Peploviricota</taxon>
        <taxon>Herviviricetes</taxon>
        <taxon>Herpesvirales</taxon>
        <taxon>Malacoherpesviridae</taxon>
        <taxon>Aurivirus</taxon>
        <taxon>Aurivirus haliotidmalaco1</taxon>
        <taxon>Haliotid herpesvirus 1</taxon>
    </lineage>
</organism>
<name>E2IVA5_9VIRU</name>
<dbReference type="EMBL" id="HM631982">
    <property type="protein sequence ID" value="ADL16676.1"/>
    <property type="molecule type" value="Genomic_DNA"/>
</dbReference>
<reference evidence="1" key="1">
    <citation type="journal article" date="2010" name="Virol. J.">
        <title>A neurotropic herpesvirus infecting the gastropod, abalone, shares ancestry with oyster herpesvirus and a herpesvirus associated with the amphioxus genome.</title>
        <authorList>
            <person name="Savin K.W."/>
            <person name="Cocks B.G."/>
            <person name="Wong F."/>
            <person name="Sawbridge T."/>
            <person name="Cogan N."/>
            <person name="Savage D."/>
            <person name="Warner S."/>
        </authorList>
    </citation>
    <scope>NUCLEOTIDE SEQUENCE</scope>
    <source>
        <strain evidence="1">Victoria</strain>
    </source>
</reference>